<comment type="catalytic activity">
    <reaction evidence="1">
        <text>ATP + protein L-histidine = ADP + protein N-phospho-L-histidine.</text>
        <dbReference type="EC" id="2.7.13.3"/>
    </reaction>
</comment>
<dbReference type="Gene3D" id="1.10.287.130">
    <property type="match status" value="1"/>
</dbReference>
<evidence type="ECO:0000313" key="14">
    <source>
        <dbReference type="Proteomes" id="UP000002601"/>
    </source>
</evidence>
<dbReference type="EMBL" id="CP001649">
    <property type="protein sequence ID" value="ACS80861.1"/>
    <property type="molecule type" value="Genomic_DNA"/>
</dbReference>
<keyword evidence="10" id="KW-0812">Transmembrane</keyword>
<dbReference type="InterPro" id="IPR005467">
    <property type="entry name" value="His_kinase_dom"/>
</dbReference>
<dbReference type="Gene3D" id="3.30.565.10">
    <property type="entry name" value="Histidine kinase-like ATPase, C-terminal domain"/>
    <property type="match status" value="1"/>
</dbReference>
<dbReference type="Proteomes" id="UP000002601">
    <property type="component" value="Chromosome"/>
</dbReference>
<dbReference type="PRINTS" id="PR00344">
    <property type="entry name" value="BCTRLSENSOR"/>
</dbReference>
<dbReference type="CDD" id="cd00130">
    <property type="entry name" value="PAS"/>
    <property type="match status" value="1"/>
</dbReference>
<keyword evidence="6 13" id="KW-0418">Kinase</keyword>
<feature type="domain" description="PAS" evidence="12">
    <location>
        <begin position="135"/>
        <end position="166"/>
    </location>
</feature>
<dbReference type="HOGENOM" id="CLU_417823_0_0_7"/>
<dbReference type="NCBIfam" id="TIGR00229">
    <property type="entry name" value="sensory_box"/>
    <property type="match status" value="1"/>
</dbReference>
<keyword evidence="4" id="KW-0808">Transferase</keyword>
<name>C6BZZ0_MARSD</name>
<keyword evidence="10" id="KW-0472">Membrane</keyword>
<keyword evidence="7" id="KW-0067">ATP-binding</keyword>
<evidence type="ECO:0000259" key="11">
    <source>
        <dbReference type="PROSITE" id="PS50109"/>
    </source>
</evidence>
<evidence type="ECO:0000256" key="2">
    <source>
        <dbReference type="ARBA" id="ARBA00012438"/>
    </source>
</evidence>
<dbReference type="Pfam" id="PF02518">
    <property type="entry name" value="HATPase_c"/>
    <property type="match status" value="1"/>
</dbReference>
<dbReference type="GO" id="GO:0005524">
    <property type="term" value="F:ATP binding"/>
    <property type="evidence" value="ECO:0007669"/>
    <property type="project" value="UniProtKB-KW"/>
</dbReference>
<evidence type="ECO:0000256" key="10">
    <source>
        <dbReference type="SAM" id="Phobius"/>
    </source>
</evidence>
<dbReference type="SUPFAM" id="SSF55874">
    <property type="entry name" value="ATPase domain of HSP90 chaperone/DNA topoisomerase II/histidine kinase"/>
    <property type="match status" value="1"/>
</dbReference>
<dbReference type="PANTHER" id="PTHR43065">
    <property type="entry name" value="SENSOR HISTIDINE KINASE"/>
    <property type="match status" value="1"/>
</dbReference>
<dbReference type="SMART" id="SM00387">
    <property type="entry name" value="HATPase_c"/>
    <property type="match status" value="1"/>
</dbReference>
<feature type="transmembrane region" description="Helical" evidence="10">
    <location>
        <begin position="37"/>
        <end position="56"/>
    </location>
</feature>
<dbReference type="InterPro" id="IPR035965">
    <property type="entry name" value="PAS-like_dom_sf"/>
</dbReference>
<evidence type="ECO:0000256" key="9">
    <source>
        <dbReference type="SAM" id="Coils"/>
    </source>
</evidence>
<keyword evidence="5" id="KW-0547">Nucleotide-binding</keyword>
<keyword evidence="10" id="KW-1133">Transmembrane helix</keyword>
<evidence type="ECO:0000256" key="8">
    <source>
        <dbReference type="ARBA" id="ARBA00023012"/>
    </source>
</evidence>
<protein>
    <recommendedName>
        <fullName evidence="2">histidine kinase</fullName>
        <ecNumber evidence="2">2.7.13.3</ecNumber>
    </recommendedName>
</protein>
<keyword evidence="14" id="KW-1185">Reference proteome</keyword>
<dbReference type="GO" id="GO:0004673">
    <property type="term" value="F:protein histidine kinase activity"/>
    <property type="evidence" value="ECO:0007669"/>
    <property type="project" value="UniProtKB-EC"/>
</dbReference>
<evidence type="ECO:0000256" key="6">
    <source>
        <dbReference type="ARBA" id="ARBA00022777"/>
    </source>
</evidence>
<keyword evidence="3" id="KW-0597">Phosphoprotein</keyword>
<dbReference type="OrthoDB" id="9769169at2"/>
<organism evidence="13 14">
    <name type="scientific">Maridesulfovibrio salexigens (strain ATCC 14822 / DSM 2638 / NCIMB 8403 / VKM B-1763)</name>
    <name type="common">Desulfovibrio salexigens</name>
    <dbReference type="NCBI Taxonomy" id="526222"/>
    <lineage>
        <taxon>Bacteria</taxon>
        <taxon>Pseudomonadati</taxon>
        <taxon>Thermodesulfobacteriota</taxon>
        <taxon>Desulfovibrionia</taxon>
        <taxon>Desulfovibrionales</taxon>
        <taxon>Desulfovibrionaceae</taxon>
        <taxon>Maridesulfovibrio</taxon>
    </lineage>
</organism>
<dbReference type="EC" id="2.7.13.3" evidence="2"/>
<dbReference type="Gene3D" id="3.30.450.20">
    <property type="entry name" value="PAS domain"/>
    <property type="match status" value="2"/>
</dbReference>
<dbReference type="InterPro" id="IPR004358">
    <property type="entry name" value="Sig_transdc_His_kin-like_C"/>
</dbReference>
<dbReference type="KEGG" id="dsa:Desal_2809"/>
<dbReference type="eggNOG" id="COG4191">
    <property type="taxonomic scope" value="Bacteria"/>
</dbReference>
<dbReference type="PROSITE" id="PS50109">
    <property type="entry name" value="HIS_KIN"/>
    <property type="match status" value="1"/>
</dbReference>
<dbReference type="AlphaFoldDB" id="C6BZZ0"/>
<dbReference type="SMART" id="SM00091">
    <property type="entry name" value="PAS"/>
    <property type="match status" value="2"/>
</dbReference>
<dbReference type="PANTHER" id="PTHR43065:SF50">
    <property type="entry name" value="HISTIDINE KINASE"/>
    <property type="match status" value="1"/>
</dbReference>
<evidence type="ECO:0000256" key="4">
    <source>
        <dbReference type="ARBA" id="ARBA00022679"/>
    </source>
</evidence>
<dbReference type="RefSeq" id="WP_015852677.1">
    <property type="nucleotide sequence ID" value="NC_012881.1"/>
</dbReference>
<dbReference type="GO" id="GO:0006355">
    <property type="term" value="P:regulation of DNA-templated transcription"/>
    <property type="evidence" value="ECO:0007669"/>
    <property type="project" value="InterPro"/>
</dbReference>
<dbReference type="InterPro" id="IPR003594">
    <property type="entry name" value="HATPase_dom"/>
</dbReference>
<dbReference type="SUPFAM" id="SSF55785">
    <property type="entry name" value="PYP-like sensor domain (PAS domain)"/>
    <property type="match status" value="2"/>
</dbReference>
<evidence type="ECO:0000259" key="12">
    <source>
        <dbReference type="PROSITE" id="PS50112"/>
    </source>
</evidence>
<evidence type="ECO:0000256" key="3">
    <source>
        <dbReference type="ARBA" id="ARBA00022553"/>
    </source>
</evidence>
<evidence type="ECO:0000256" key="7">
    <source>
        <dbReference type="ARBA" id="ARBA00022840"/>
    </source>
</evidence>
<dbReference type="InterPro" id="IPR000014">
    <property type="entry name" value="PAS"/>
</dbReference>
<evidence type="ECO:0000256" key="1">
    <source>
        <dbReference type="ARBA" id="ARBA00000085"/>
    </source>
</evidence>
<dbReference type="InterPro" id="IPR013767">
    <property type="entry name" value="PAS_fold"/>
</dbReference>
<keyword evidence="9" id="KW-0175">Coiled coil</keyword>
<evidence type="ECO:0000313" key="13">
    <source>
        <dbReference type="EMBL" id="ACS80861.1"/>
    </source>
</evidence>
<dbReference type="STRING" id="526222.Desal_2809"/>
<evidence type="ECO:0000256" key="5">
    <source>
        <dbReference type="ARBA" id="ARBA00022741"/>
    </source>
</evidence>
<sequence length="656" mass="73667">MFKSNKAMLGTIALIAIFVISIVWINYNSPAISPHDLMIFTISAAILILGVILFIFKINSRNLTLKIRLEEAAKQAILLEQTNKQLRNEVEARSRAEKELQEINAQLEIRMQKQTADLQKRTEELTREVLDRHEAEEAMRLIFNNTNDSIFIHDADGRILDVNDTMLDKYKLDMSTVLNMSIKEDFSALDMDMDILDQYWQKAVDGEEVSFEWTSKRPGDGKIFEVEVTLNRIEFEGKVVILANVHDISEQKKALIQQAEHQEFLGTIFEGIGAAVFVFDPVKGIMVDCNGVGEKLLKMDRSAILNATCQTKITFTSDTQKDLLCPNWHEQGTYEEGVLYLIDSTPLPVSRHLFEVHIGGTTHLVQVVFDITDRKHLERKLNIAQKLESIGLLASGIAHEINTPIQYVGDSIRFVKEAYADTNDLIDLYEKFMAAESPEERKNITEEIEEHKDDIDLDFISSESIKACNRALEGVERVATIVLAMKNFSHSGEEKIKAVDINKAIQNTIVVSRNEWKYVADLETDLDPDLPQVQCLPGAINQVLLNVIVNAAHAIAENTQEDQKGTISVSTELEPPYASISIKDSGCGISKENIHKIFDPFFTTKEVGKGTGQGLAIVHDIIIEKHGGTIDIESEIGEGTTFTIKLPIEGKEEKDN</sequence>
<gene>
    <name evidence="13" type="ordered locus">Desal_2809</name>
</gene>
<reference evidence="13 14" key="1">
    <citation type="submission" date="2009-06" db="EMBL/GenBank/DDBJ databases">
        <title>Complete sequence of Desulfovibrio salexigens DSM 2638.</title>
        <authorList>
            <consortium name="US DOE Joint Genome Institute"/>
            <person name="Lucas S."/>
            <person name="Copeland A."/>
            <person name="Lapidus A."/>
            <person name="Glavina del Rio T."/>
            <person name="Tice H."/>
            <person name="Bruce D."/>
            <person name="Goodwin L."/>
            <person name="Pitluck S."/>
            <person name="Munk A.C."/>
            <person name="Brettin T."/>
            <person name="Detter J.C."/>
            <person name="Han C."/>
            <person name="Tapia R."/>
            <person name="Larimer F."/>
            <person name="Land M."/>
            <person name="Hauser L."/>
            <person name="Kyrpides N."/>
            <person name="Anderson I."/>
            <person name="Wall J.D."/>
            <person name="Arkin A.P."/>
            <person name="Dehal P."/>
            <person name="Chivian D."/>
            <person name="Giles B."/>
            <person name="Hazen T.C."/>
        </authorList>
    </citation>
    <scope>NUCLEOTIDE SEQUENCE [LARGE SCALE GENOMIC DNA]</scope>
    <source>
        <strain evidence="14">ATCC 14822 / DSM 2638 / NCIMB 8403 / VKM B-1763</strain>
    </source>
</reference>
<dbReference type="Pfam" id="PF00989">
    <property type="entry name" value="PAS"/>
    <property type="match status" value="1"/>
</dbReference>
<accession>C6BZZ0</accession>
<feature type="domain" description="Histidine kinase" evidence="11">
    <location>
        <begin position="396"/>
        <end position="650"/>
    </location>
</feature>
<feature type="coiled-coil region" evidence="9">
    <location>
        <begin position="69"/>
        <end position="124"/>
    </location>
</feature>
<feature type="transmembrane region" description="Helical" evidence="10">
    <location>
        <begin position="7"/>
        <end position="25"/>
    </location>
</feature>
<dbReference type="GO" id="GO:0000160">
    <property type="term" value="P:phosphorelay signal transduction system"/>
    <property type="evidence" value="ECO:0007669"/>
    <property type="project" value="UniProtKB-KW"/>
</dbReference>
<dbReference type="InterPro" id="IPR036890">
    <property type="entry name" value="HATPase_C_sf"/>
</dbReference>
<dbReference type="PROSITE" id="PS50112">
    <property type="entry name" value="PAS"/>
    <property type="match status" value="1"/>
</dbReference>
<keyword evidence="8" id="KW-0902">Two-component regulatory system</keyword>
<proteinExistence type="predicted"/>